<evidence type="ECO:0000313" key="2">
    <source>
        <dbReference type="Proteomes" id="UP001165190"/>
    </source>
</evidence>
<keyword evidence="2" id="KW-1185">Reference proteome</keyword>
<dbReference type="AlphaFoldDB" id="A0A9W7ML70"/>
<name>A0A9W7ML70_HIBTR</name>
<organism evidence="1 2">
    <name type="scientific">Hibiscus trionum</name>
    <name type="common">Flower of an hour</name>
    <dbReference type="NCBI Taxonomy" id="183268"/>
    <lineage>
        <taxon>Eukaryota</taxon>
        <taxon>Viridiplantae</taxon>
        <taxon>Streptophyta</taxon>
        <taxon>Embryophyta</taxon>
        <taxon>Tracheophyta</taxon>
        <taxon>Spermatophyta</taxon>
        <taxon>Magnoliopsida</taxon>
        <taxon>eudicotyledons</taxon>
        <taxon>Gunneridae</taxon>
        <taxon>Pentapetalae</taxon>
        <taxon>rosids</taxon>
        <taxon>malvids</taxon>
        <taxon>Malvales</taxon>
        <taxon>Malvaceae</taxon>
        <taxon>Malvoideae</taxon>
        <taxon>Hibiscus</taxon>
    </lineage>
</organism>
<comment type="caution">
    <text evidence="1">The sequence shown here is derived from an EMBL/GenBank/DDBJ whole genome shotgun (WGS) entry which is preliminary data.</text>
</comment>
<accession>A0A9W7ML70</accession>
<proteinExistence type="predicted"/>
<dbReference type="Proteomes" id="UP001165190">
    <property type="component" value="Unassembled WGS sequence"/>
</dbReference>
<reference evidence="1" key="1">
    <citation type="submission" date="2023-05" db="EMBL/GenBank/DDBJ databases">
        <title>Genome and transcriptome analyses reveal genes involved in the formation of fine ridges on petal epidermal cells in Hibiscus trionum.</title>
        <authorList>
            <person name="Koshimizu S."/>
            <person name="Masuda S."/>
            <person name="Ishii T."/>
            <person name="Shirasu K."/>
            <person name="Hoshino A."/>
            <person name="Arita M."/>
        </authorList>
    </citation>
    <scope>NUCLEOTIDE SEQUENCE</scope>
    <source>
        <strain evidence="1">Hamamatsu line</strain>
    </source>
</reference>
<dbReference type="OrthoDB" id="998851at2759"/>
<gene>
    <name evidence="1" type="ORF">HRI_003827800</name>
</gene>
<protein>
    <submittedName>
        <fullName evidence="1">Uncharacterized protein</fullName>
    </submittedName>
</protein>
<dbReference type="EMBL" id="BSYR01000035">
    <property type="protein sequence ID" value="GMJ01586.1"/>
    <property type="molecule type" value="Genomic_DNA"/>
</dbReference>
<evidence type="ECO:0000313" key="1">
    <source>
        <dbReference type="EMBL" id="GMJ01586.1"/>
    </source>
</evidence>
<sequence length="84" mass="9698">MFFFYYDEDIFKIAMDYFKNIYASQGVADPSDILDRIESYVSLEMNRSLLADFTAEEVLVAIRLMGPLKASSEDGLGVVFYQRF</sequence>